<dbReference type="AlphaFoldDB" id="A0AAF0WKJ3"/>
<keyword evidence="8" id="KW-1185">Reference proteome</keyword>
<evidence type="ECO:0000256" key="3">
    <source>
        <dbReference type="PROSITE-ProRule" id="PRU00176"/>
    </source>
</evidence>
<keyword evidence="4" id="KW-0507">mRNA processing</keyword>
<dbReference type="GO" id="GO:0003729">
    <property type="term" value="F:mRNA binding"/>
    <property type="evidence" value="ECO:0007669"/>
    <property type="project" value="TreeGrafter"/>
</dbReference>
<dbReference type="SUPFAM" id="SSF54791">
    <property type="entry name" value="Eukaryotic type KH-domain (KH-domain type I)"/>
    <property type="match status" value="1"/>
</dbReference>
<feature type="compositionally biased region" description="Basic and acidic residues" evidence="5">
    <location>
        <begin position="275"/>
        <end position="285"/>
    </location>
</feature>
<keyword evidence="4" id="KW-0863">Zinc-finger</keyword>
<dbReference type="PANTHER" id="PTHR11208:SF45">
    <property type="entry name" value="SPLICING FACTOR 1"/>
    <property type="match status" value="1"/>
</dbReference>
<comment type="subcellular location">
    <subcellularLocation>
        <location evidence="4">Nucleus</location>
    </subcellularLocation>
</comment>
<dbReference type="GO" id="GO:0048024">
    <property type="term" value="P:regulation of mRNA splicing, via spliceosome"/>
    <property type="evidence" value="ECO:0007669"/>
    <property type="project" value="TreeGrafter"/>
</dbReference>
<gene>
    <name evidence="7" type="ORF">DCAR_0310588</name>
</gene>
<keyword evidence="2 3" id="KW-0694">RNA-binding</keyword>
<evidence type="ECO:0000256" key="4">
    <source>
        <dbReference type="RuleBase" id="RU367126"/>
    </source>
</evidence>
<dbReference type="SMART" id="SM00360">
    <property type="entry name" value="RRM"/>
    <property type="match status" value="1"/>
</dbReference>
<dbReference type="SUPFAM" id="SSF54928">
    <property type="entry name" value="RNA-binding domain, RBD"/>
    <property type="match status" value="1"/>
</dbReference>
<dbReference type="Gene3D" id="4.10.60.10">
    <property type="entry name" value="Zinc finger, CCHC-type"/>
    <property type="match status" value="1"/>
</dbReference>
<dbReference type="PANTHER" id="PTHR11208">
    <property type="entry name" value="RNA-BINDING PROTEIN RELATED"/>
    <property type="match status" value="1"/>
</dbReference>
<sequence>MGIFKDKSLEESKESEEGNYKESSVTVPLSSRENGNCDSEEAGEDSEEDCEEKSQEDVEMELEGSVEEQTEDELVEGSEDELEDDQEEDPEEEPEEDVETELEENPEEEPVEGSEADLEDDQEEDSSEDQAEKSVVECATPSKSCNDYVSAERKTEYEDKDPSARCLFKSNPKTETEPAYQTSSTGKQRIVVNATDKASLSQNYSIENNCENDVAVKQAHAFQQCVQGGLDAVVDTSSGQQANFGKRRRSRWDQDREDDKKIVVEDRNGKKRKSRWDSDDSKLESEEPQLDLEVQALKSRLSEINCILHPREDTNVGAGFRKKLMKEHKKILSKLEKKNAIFYKELYVPVKEYPTYNFFGIIIGPKGNTQKRMEMETGAKIRLRGTGSIKTAKGVDTSKDTDLRVYIEASSQKSLDAAVCMIEKLLIPVEEGMNDHKRAQLQELGNLKAAGIINSCSVCKETGHNQFACPQKRSTLEAACDTCGNFSHPTSACPVTPLKLKIQSSREISAANLYVGSLPQTIDDSRLRELFSPFGTITESKVIIDLVTGRSKGYGFVRFDTPTAASLAIKHMHGHQLDGRSLVVQIGGTPVYPIRGPVAVATSCPALPRYMLPDAQVSVHSGEGSGFPLSLNLNYNNQFLQNGAPVSSGSRTAYSSTGFVSMSTESRSAVPSTNFVSQFPGNPDYPGLVSGSTESGTGYPSVGLGTSFTESGSVYPSASFVSMFPGDPDYPGLVSGSVFSSGSSVSKFPGDPDYPGSGFQSFF</sequence>
<dbReference type="PROSITE" id="PS50102">
    <property type="entry name" value="RRM"/>
    <property type="match status" value="1"/>
</dbReference>
<keyword evidence="4" id="KW-0508">mRNA splicing</keyword>
<dbReference type="PROSITE" id="PS50084">
    <property type="entry name" value="KH_TYPE_1"/>
    <property type="match status" value="1"/>
</dbReference>
<dbReference type="SUPFAM" id="SSF57756">
    <property type="entry name" value="Retrovirus zinc finger-like domains"/>
    <property type="match status" value="1"/>
</dbReference>
<evidence type="ECO:0000259" key="6">
    <source>
        <dbReference type="PROSITE" id="PS50102"/>
    </source>
</evidence>
<evidence type="ECO:0000313" key="8">
    <source>
        <dbReference type="Proteomes" id="UP000077755"/>
    </source>
</evidence>
<feature type="region of interest" description="Disordered" evidence="5">
    <location>
        <begin position="237"/>
        <end position="287"/>
    </location>
</feature>
<dbReference type="Pfam" id="PF22675">
    <property type="entry name" value="KH-I_KHDC4-BBP"/>
    <property type="match status" value="1"/>
</dbReference>
<dbReference type="GO" id="GO:0008270">
    <property type="term" value="F:zinc ion binding"/>
    <property type="evidence" value="ECO:0007669"/>
    <property type="project" value="UniProtKB-UniRule"/>
</dbReference>
<keyword evidence="4" id="KW-0862">Zinc</keyword>
<dbReference type="EMBL" id="CP093345">
    <property type="protein sequence ID" value="WOG91339.1"/>
    <property type="molecule type" value="Genomic_DNA"/>
</dbReference>
<feature type="compositionally biased region" description="Basic and acidic residues" evidence="5">
    <location>
        <begin position="251"/>
        <end position="268"/>
    </location>
</feature>
<dbReference type="InterPro" id="IPR045071">
    <property type="entry name" value="BBP-like"/>
</dbReference>
<comment type="similarity">
    <text evidence="4">Belongs to the BBP/SF1 family.</text>
</comment>
<dbReference type="InterPro" id="IPR036612">
    <property type="entry name" value="KH_dom_type_1_sf"/>
</dbReference>
<keyword evidence="1" id="KW-0677">Repeat</keyword>
<dbReference type="GO" id="GO:0000398">
    <property type="term" value="P:mRNA splicing, via spliceosome"/>
    <property type="evidence" value="ECO:0007669"/>
    <property type="project" value="UniProtKB-UniRule"/>
</dbReference>
<evidence type="ECO:0000313" key="7">
    <source>
        <dbReference type="EMBL" id="WOG91339.1"/>
    </source>
</evidence>
<comment type="function">
    <text evidence="4">Necessary for the splicing of pre-mRNA. Has a role in the recognition of the branch site (5'-UACUAAC-3'), the pyrimidine tract and the 3'-splice site at the 3'-end of introns.</text>
</comment>
<keyword evidence="4" id="KW-0539">Nucleus</keyword>
<dbReference type="Proteomes" id="UP000077755">
    <property type="component" value="Chromosome 3"/>
</dbReference>
<dbReference type="InterPro" id="IPR035979">
    <property type="entry name" value="RBD_domain_sf"/>
</dbReference>
<protein>
    <recommendedName>
        <fullName evidence="4">Branchpoint-bridging protein</fullName>
    </recommendedName>
</protein>
<dbReference type="PRINTS" id="PR00961">
    <property type="entry name" value="HUDSXLRNA"/>
</dbReference>
<proteinExistence type="inferred from homology"/>
<evidence type="ECO:0000256" key="1">
    <source>
        <dbReference type="ARBA" id="ARBA00022737"/>
    </source>
</evidence>
<dbReference type="InterPro" id="IPR055256">
    <property type="entry name" value="KH_1_KHDC4/BBP-like"/>
</dbReference>
<feature type="compositionally biased region" description="Basic and acidic residues" evidence="5">
    <location>
        <begin position="1"/>
        <end position="20"/>
    </location>
</feature>
<feature type="compositionally biased region" description="Acidic residues" evidence="5">
    <location>
        <begin position="38"/>
        <end position="51"/>
    </location>
</feature>
<dbReference type="InterPro" id="IPR002343">
    <property type="entry name" value="Hud_Sxl_RNA"/>
</dbReference>
<dbReference type="InterPro" id="IPR012677">
    <property type="entry name" value="Nucleotide-bd_a/b_plait_sf"/>
</dbReference>
<dbReference type="Pfam" id="PF00076">
    <property type="entry name" value="RRM_1"/>
    <property type="match status" value="1"/>
</dbReference>
<dbReference type="InterPro" id="IPR000504">
    <property type="entry name" value="RRM_dom"/>
</dbReference>
<dbReference type="Gene3D" id="3.30.70.330">
    <property type="match status" value="1"/>
</dbReference>
<reference evidence="7" key="2">
    <citation type="submission" date="2022-03" db="EMBL/GenBank/DDBJ databases">
        <title>Draft title - Genomic analysis of global carrot germplasm unveils the trajectory of domestication and the origin of high carotenoid orange carrot.</title>
        <authorList>
            <person name="Iorizzo M."/>
            <person name="Ellison S."/>
            <person name="Senalik D."/>
            <person name="Macko-Podgorni A."/>
            <person name="Grzebelus D."/>
            <person name="Bostan H."/>
            <person name="Rolling W."/>
            <person name="Curaba J."/>
            <person name="Simon P."/>
        </authorList>
    </citation>
    <scope>NUCLEOTIDE SEQUENCE</scope>
    <source>
        <tissue evidence="7">Leaf</tissue>
    </source>
</reference>
<dbReference type="KEGG" id="dcr:108215299"/>
<accession>A0AAF0WKJ3</accession>
<evidence type="ECO:0000256" key="5">
    <source>
        <dbReference type="SAM" id="MobiDB-lite"/>
    </source>
</evidence>
<feature type="region of interest" description="Disordered" evidence="5">
    <location>
        <begin position="1"/>
        <end position="188"/>
    </location>
</feature>
<feature type="compositionally biased region" description="Basic and acidic residues" evidence="5">
    <location>
        <begin position="150"/>
        <end position="163"/>
    </location>
</feature>
<name>A0AAF0WKJ3_DAUCS</name>
<organism evidence="7 8">
    <name type="scientific">Daucus carota subsp. sativus</name>
    <name type="common">Carrot</name>
    <dbReference type="NCBI Taxonomy" id="79200"/>
    <lineage>
        <taxon>Eukaryota</taxon>
        <taxon>Viridiplantae</taxon>
        <taxon>Streptophyta</taxon>
        <taxon>Embryophyta</taxon>
        <taxon>Tracheophyta</taxon>
        <taxon>Spermatophyta</taxon>
        <taxon>Magnoliopsida</taxon>
        <taxon>eudicotyledons</taxon>
        <taxon>Gunneridae</taxon>
        <taxon>Pentapetalae</taxon>
        <taxon>asterids</taxon>
        <taxon>campanulids</taxon>
        <taxon>Apiales</taxon>
        <taxon>Apiaceae</taxon>
        <taxon>Apioideae</taxon>
        <taxon>Scandiceae</taxon>
        <taxon>Daucinae</taxon>
        <taxon>Daucus</taxon>
        <taxon>Daucus sect. Daucus</taxon>
    </lineage>
</organism>
<keyword evidence="4" id="KW-0479">Metal-binding</keyword>
<dbReference type="GO" id="GO:0045131">
    <property type="term" value="F:pre-mRNA branch point binding"/>
    <property type="evidence" value="ECO:0007669"/>
    <property type="project" value="UniProtKB-UniRule"/>
</dbReference>
<feature type="compositionally biased region" description="Polar residues" evidence="5">
    <location>
        <begin position="25"/>
        <end position="37"/>
    </location>
</feature>
<feature type="compositionally biased region" description="Acidic residues" evidence="5">
    <location>
        <begin position="57"/>
        <end position="129"/>
    </location>
</feature>
<dbReference type="InterPro" id="IPR036875">
    <property type="entry name" value="Znf_CCHC_sf"/>
</dbReference>
<dbReference type="GO" id="GO:0005681">
    <property type="term" value="C:spliceosomal complex"/>
    <property type="evidence" value="ECO:0007669"/>
    <property type="project" value="UniProtKB-KW"/>
</dbReference>
<evidence type="ECO:0000256" key="2">
    <source>
        <dbReference type="ARBA" id="ARBA00022884"/>
    </source>
</evidence>
<feature type="domain" description="RRM" evidence="6">
    <location>
        <begin position="511"/>
        <end position="589"/>
    </location>
</feature>
<dbReference type="Gene3D" id="3.30.1370.10">
    <property type="entry name" value="K Homology domain, type 1"/>
    <property type="match status" value="1"/>
</dbReference>
<keyword evidence="4" id="KW-0747">Spliceosome</keyword>
<reference evidence="7" key="1">
    <citation type="journal article" date="2016" name="Nat. Genet.">
        <title>A high-quality carrot genome assembly provides new insights into carotenoid accumulation and asterid genome evolution.</title>
        <authorList>
            <person name="Iorizzo M."/>
            <person name="Ellison S."/>
            <person name="Senalik D."/>
            <person name="Zeng P."/>
            <person name="Satapoomin P."/>
            <person name="Huang J."/>
            <person name="Bowman M."/>
            <person name="Iovene M."/>
            <person name="Sanseverino W."/>
            <person name="Cavagnaro P."/>
            <person name="Yildiz M."/>
            <person name="Macko-Podgorni A."/>
            <person name="Moranska E."/>
            <person name="Grzebelus E."/>
            <person name="Grzebelus D."/>
            <person name="Ashrafi H."/>
            <person name="Zheng Z."/>
            <person name="Cheng S."/>
            <person name="Spooner D."/>
            <person name="Van Deynze A."/>
            <person name="Simon P."/>
        </authorList>
    </citation>
    <scope>NUCLEOTIDE SEQUENCE</scope>
    <source>
        <tissue evidence="7">Leaf</tissue>
    </source>
</reference>